<dbReference type="EMBL" id="AY752830">
    <property type="protein sequence ID" value="AAV84243.1"/>
    <property type="molecule type" value="mRNA"/>
</dbReference>
<dbReference type="InterPro" id="IPR018266">
    <property type="entry name" value="Ribosomal_eL33_CS"/>
</dbReference>
<protein>
    <recommendedName>
        <fullName evidence="4">Large ribosomal subunit protein eL33</fullName>
    </recommendedName>
    <alternativeName>
        <fullName evidence="5">60S ribosomal protein L35a</fullName>
    </alternativeName>
</protein>
<comment type="similarity">
    <text evidence="1">Belongs to the eukaryotic ribosomal protein eL33 family.</text>
</comment>
<feature type="region of interest" description="Disordered" evidence="6">
    <location>
        <begin position="1"/>
        <end position="44"/>
    </location>
</feature>
<dbReference type="InterPro" id="IPR009000">
    <property type="entry name" value="Transl_B-barrel_sf"/>
</dbReference>
<sequence length="160" mass="18058">MADTAKKPAAPKAAKKPAAEKKAPAAEKKVKGEKKTKEPKAVTPRPFKRYGRLWAKAVFTGYKRGLRNQHESQAILKIEGCRNRKNSLFYVGKRCVYVYKGKSRQSSPTNSKHKTRLRAVWGKVTRLHGNSGSVRAKFKKNLPGDAMGHRIRIMLYPSRI</sequence>
<feature type="compositionally biased region" description="Basic and acidic residues" evidence="6">
    <location>
        <begin position="17"/>
        <end position="40"/>
    </location>
</feature>
<dbReference type="InterPro" id="IPR038661">
    <property type="entry name" value="Ribosomal_eL33_sf"/>
</dbReference>
<dbReference type="SUPFAM" id="SSF50447">
    <property type="entry name" value="Translation proteins"/>
    <property type="match status" value="1"/>
</dbReference>
<dbReference type="PROSITE" id="PS01105">
    <property type="entry name" value="RIBOSOMAL_L35AE"/>
    <property type="match status" value="1"/>
</dbReference>
<evidence type="ECO:0000256" key="4">
    <source>
        <dbReference type="ARBA" id="ARBA00035228"/>
    </source>
</evidence>
<dbReference type="InterPro" id="IPR001780">
    <property type="entry name" value="Ribosomal_eL33"/>
</dbReference>
<dbReference type="Gene3D" id="2.40.10.190">
    <property type="entry name" value="translation elongation factor selb, chain A, domain 4"/>
    <property type="match status" value="1"/>
</dbReference>
<evidence type="ECO:0000256" key="3">
    <source>
        <dbReference type="ARBA" id="ARBA00023274"/>
    </source>
</evidence>
<dbReference type="Pfam" id="PF01247">
    <property type="entry name" value="Ribosomal_L35Ae"/>
    <property type="match status" value="1"/>
</dbReference>
<dbReference type="AlphaFoldDB" id="Q5QBI1"/>
<organism evidence="7">
    <name type="scientific">Culicoides sonorensis</name>
    <name type="common">Biting midge</name>
    <dbReference type="NCBI Taxonomy" id="179676"/>
    <lineage>
        <taxon>Eukaryota</taxon>
        <taxon>Metazoa</taxon>
        <taxon>Ecdysozoa</taxon>
        <taxon>Arthropoda</taxon>
        <taxon>Hexapoda</taxon>
        <taxon>Insecta</taxon>
        <taxon>Pterygota</taxon>
        <taxon>Neoptera</taxon>
        <taxon>Endopterygota</taxon>
        <taxon>Diptera</taxon>
        <taxon>Nematocera</taxon>
        <taxon>Chironomoidea</taxon>
        <taxon>Ceratopogonidae</taxon>
        <taxon>Ceratopogoninae</taxon>
        <taxon>Culicoides</taxon>
        <taxon>Monoculicoides</taxon>
    </lineage>
</organism>
<dbReference type="FunFam" id="2.40.10.190:FF:000001">
    <property type="entry name" value="60S ribosomal protein L35a"/>
    <property type="match status" value="1"/>
</dbReference>
<dbReference type="GO" id="GO:1990904">
    <property type="term" value="C:ribonucleoprotein complex"/>
    <property type="evidence" value="ECO:0007669"/>
    <property type="project" value="UniProtKB-KW"/>
</dbReference>
<name>Q5QBI1_CULSO</name>
<dbReference type="HAMAP" id="MF_00573">
    <property type="entry name" value="Ribosomal_eL33"/>
    <property type="match status" value="1"/>
</dbReference>
<evidence type="ECO:0000256" key="6">
    <source>
        <dbReference type="SAM" id="MobiDB-lite"/>
    </source>
</evidence>
<dbReference type="PANTHER" id="PTHR10902">
    <property type="entry name" value="60S RIBOSOMAL PROTEIN L35A"/>
    <property type="match status" value="1"/>
</dbReference>
<keyword evidence="2 7" id="KW-0689">Ribosomal protein</keyword>
<dbReference type="GO" id="GO:0005840">
    <property type="term" value="C:ribosome"/>
    <property type="evidence" value="ECO:0007669"/>
    <property type="project" value="UniProtKB-KW"/>
</dbReference>
<evidence type="ECO:0000313" key="7">
    <source>
        <dbReference type="EMBL" id="AAV84243.1"/>
    </source>
</evidence>
<dbReference type="GO" id="GO:0003735">
    <property type="term" value="F:structural constituent of ribosome"/>
    <property type="evidence" value="ECO:0007669"/>
    <property type="project" value="InterPro"/>
</dbReference>
<dbReference type="GO" id="GO:0006412">
    <property type="term" value="P:translation"/>
    <property type="evidence" value="ECO:0007669"/>
    <property type="project" value="InterPro"/>
</dbReference>
<keyword evidence="3" id="KW-0687">Ribonucleoprotein</keyword>
<accession>Q5QBI1</accession>
<proteinExistence type="evidence at transcript level"/>
<evidence type="ECO:0000256" key="2">
    <source>
        <dbReference type="ARBA" id="ARBA00022980"/>
    </source>
</evidence>
<evidence type="ECO:0000256" key="1">
    <source>
        <dbReference type="ARBA" id="ARBA00009269"/>
    </source>
</evidence>
<reference evidence="7" key="1">
    <citation type="journal article" date="2005" name="Insect Mol. Biol.">
        <title>Midgut and salivary gland transcriptomes of the arbovirus vector Culicoides sonorensis (Diptera: Ceratopogonidae).</title>
        <authorList>
            <person name="Campbell C.L."/>
            <person name="Vandyke K.A."/>
            <person name="Letchworth G.J."/>
            <person name="Drolet B.S."/>
            <person name="Hanekamp T."/>
            <person name="Wilson W.C."/>
        </authorList>
    </citation>
    <scope>NUCLEOTIDE SEQUENCE</scope>
</reference>
<evidence type="ECO:0000256" key="5">
    <source>
        <dbReference type="ARBA" id="ARBA00035530"/>
    </source>
</evidence>